<dbReference type="Gene3D" id="1.10.220.150">
    <property type="entry name" value="Arf GTPase activating protein"/>
    <property type="match status" value="1"/>
</dbReference>
<dbReference type="GO" id="GO:0001675">
    <property type="term" value="P:acrosome assembly"/>
    <property type="evidence" value="ECO:0007669"/>
    <property type="project" value="TreeGrafter"/>
</dbReference>
<sequence length="527" mass="54862">MSLSKRQKDLDEVLSKRVRELGGSPANRHCFECEQRGVTYIDITVGTFICTSCSGILRGLNPPHRVKSISMTTFTEQEVEFLQAHGNEVCRKTWLGLFDSRATVIPDSRDPQKLKEFLQEKYEKKRWYVSPNEVKSMSASSTSTSVLGSVSTPPEVKPLRTLLGESVPSLSVSRPAPNQKPFDTRSTQRRVSILAPHSIACICRVLAPHSIACIWRCNWVCLGVPAPRSAVVTTGFANFDAFGSSRNAFGGVVTTSQTPFQPQSVPAGGTAAAAGSGNFASFPKSSSAGFGGFAPSQNAPAAAGQSGVPPANKYAPLADLESVFITTKAVSGGSSQVTGFGGTSSVPAGQSGGISELNNIFGVGAVGSVATGSCLIFSSARTLHAEVDARGKTHVNYTSVQKNLFLVAFTNPFAVTSAHHPPVSPTNPFKTNGAAAGSVFGMGVAASSGFGAAPPAPAPGGFAAPFQPQQPFLQQTLFPQQQSDSSFGAFPVPRTLGQTSGVSTNPFVTGGTSAPFAAGSSSTNPFL</sequence>
<dbReference type="CDD" id="cd17903">
    <property type="entry name" value="ArfGap_AGFG2"/>
    <property type="match status" value="1"/>
</dbReference>
<dbReference type="EMBL" id="AFYH01105275">
    <property type="status" value="NOT_ANNOTATED_CDS"/>
    <property type="molecule type" value="Genomic_DNA"/>
</dbReference>
<dbReference type="PRINTS" id="PR00405">
    <property type="entry name" value="REVINTRACTNG"/>
</dbReference>
<dbReference type="Pfam" id="PF01412">
    <property type="entry name" value="ArfGap"/>
    <property type="match status" value="1"/>
</dbReference>
<evidence type="ECO:0000313" key="8">
    <source>
        <dbReference type="Proteomes" id="UP000008672"/>
    </source>
</evidence>
<dbReference type="GeneTree" id="ENSGT00940000161071"/>
<dbReference type="FunFam" id="1.10.220.150:FF:000005">
    <property type="entry name" value="Arf-GAP domain and FG repeat-containing protein 1"/>
    <property type="match status" value="1"/>
</dbReference>
<dbReference type="SUPFAM" id="SSF57863">
    <property type="entry name" value="ArfGap/RecO-like zinc finger"/>
    <property type="match status" value="1"/>
</dbReference>
<name>H3B397_LATCH</name>
<reference evidence="7" key="3">
    <citation type="submission" date="2025-09" db="UniProtKB">
        <authorList>
            <consortium name="Ensembl"/>
        </authorList>
    </citation>
    <scope>IDENTIFICATION</scope>
</reference>
<dbReference type="GO" id="GO:0031410">
    <property type="term" value="C:cytoplasmic vesicle"/>
    <property type="evidence" value="ECO:0007669"/>
    <property type="project" value="TreeGrafter"/>
</dbReference>
<dbReference type="InterPro" id="IPR037278">
    <property type="entry name" value="ARFGAP/RecO"/>
</dbReference>
<reference evidence="7" key="2">
    <citation type="submission" date="2025-08" db="UniProtKB">
        <authorList>
            <consortium name="Ensembl"/>
        </authorList>
    </citation>
    <scope>IDENTIFICATION</scope>
</reference>
<dbReference type="EMBL" id="AFYH01105273">
    <property type="status" value="NOT_ANNOTATED_CDS"/>
    <property type="molecule type" value="Genomic_DNA"/>
</dbReference>
<dbReference type="Proteomes" id="UP000008672">
    <property type="component" value="Unassembled WGS sequence"/>
</dbReference>
<dbReference type="HOGENOM" id="CLU_027801_1_0_1"/>
<dbReference type="EMBL" id="AFYH01105271">
    <property type="status" value="NOT_ANNOTATED_CDS"/>
    <property type="molecule type" value="Genomic_DNA"/>
</dbReference>
<dbReference type="OMA" id="PHSIACI"/>
<proteinExistence type="predicted"/>
<dbReference type="PANTHER" id="PTHR46134:SF4">
    <property type="entry name" value="ARF-GAP DOMAIN AND FG REPEAT-CONTAINING PROTEIN 2"/>
    <property type="match status" value="1"/>
</dbReference>
<dbReference type="STRING" id="7897.ENSLACP00000016368"/>
<dbReference type="GO" id="GO:0016020">
    <property type="term" value="C:membrane"/>
    <property type="evidence" value="ECO:0007669"/>
    <property type="project" value="TreeGrafter"/>
</dbReference>
<dbReference type="Ensembl" id="ENSLACT00000016482.1">
    <property type="protein sequence ID" value="ENSLACP00000016368.1"/>
    <property type="gene ID" value="ENSLACG00000014422.1"/>
</dbReference>
<keyword evidence="3 5" id="KW-0863">Zinc-finger</keyword>
<dbReference type="eggNOG" id="KOG0702">
    <property type="taxonomic scope" value="Eukaryota"/>
</dbReference>
<keyword evidence="2" id="KW-0677">Repeat</keyword>
<dbReference type="PROSITE" id="PS50115">
    <property type="entry name" value="ARFGAP"/>
    <property type="match status" value="1"/>
</dbReference>
<dbReference type="EMBL" id="AFYH01105272">
    <property type="status" value="NOT_ANNOTATED_CDS"/>
    <property type="molecule type" value="Genomic_DNA"/>
</dbReference>
<dbReference type="AlphaFoldDB" id="H3B397"/>
<dbReference type="GO" id="GO:0045109">
    <property type="term" value="P:intermediate filament organization"/>
    <property type="evidence" value="ECO:0007669"/>
    <property type="project" value="TreeGrafter"/>
</dbReference>
<feature type="domain" description="Arf-GAP" evidence="6">
    <location>
        <begin position="12"/>
        <end position="136"/>
    </location>
</feature>
<dbReference type="GO" id="GO:0008270">
    <property type="term" value="F:zinc ion binding"/>
    <property type="evidence" value="ECO:0007669"/>
    <property type="project" value="UniProtKB-KW"/>
</dbReference>
<evidence type="ECO:0000256" key="2">
    <source>
        <dbReference type="ARBA" id="ARBA00022737"/>
    </source>
</evidence>
<protein>
    <recommendedName>
        <fullName evidence="6">Arf-GAP domain-containing protein</fullName>
    </recommendedName>
</protein>
<keyword evidence="4" id="KW-0862">Zinc</keyword>
<dbReference type="EMBL" id="AFYH01105274">
    <property type="status" value="NOT_ANNOTATED_CDS"/>
    <property type="molecule type" value="Genomic_DNA"/>
</dbReference>
<evidence type="ECO:0000256" key="3">
    <source>
        <dbReference type="ARBA" id="ARBA00022771"/>
    </source>
</evidence>
<dbReference type="InterPro" id="IPR001164">
    <property type="entry name" value="ArfGAP_dom"/>
</dbReference>
<evidence type="ECO:0000313" key="7">
    <source>
        <dbReference type="Ensembl" id="ENSLACP00000016368.1"/>
    </source>
</evidence>
<evidence type="ECO:0000256" key="5">
    <source>
        <dbReference type="PROSITE-ProRule" id="PRU00288"/>
    </source>
</evidence>
<dbReference type="PANTHER" id="PTHR46134">
    <property type="entry name" value="DRONGO, ISOFORM F"/>
    <property type="match status" value="1"/>
</dbReference>
<reference evidence="8" key="1">
    <citation type="submission" date="2011-08" db="EMBL/GenBank/DDBJ databases">
        <title>The draft genome of Latimeria chalumnae.</title>
        <authorList>
            <person name="Di Palma F."/>
            <person name="Alfoldi J."/>
            <person name="Johnson J."/>
            <person name="Berlin A."/>
            <person name="Gnerre S."/>
            <person name="Jaffe D."/>
            <person name="MacCallum I."/>
            <person name="Young S."/>
            <person name="Walker B.J."/>
            <person name="Lander E."/>
            <person name="Lindblad-Toh K."/>
        </authorList>
    </citation>
    <scope>NUCLEOTIDE SEQUENCE [LARGE SCALE GENOMIC DNA]</scope>
    <source>
        <strain evidence="8">Wild caught</strain>
    </source>
</reference>
<dbReference type="Bgee" id="ENSLACG00000014422">
    <property type="expression patterns" value="Expressed in pelvic fin and 6 other cell types or tissues"/>
</dbReference>
<evidence type="ECO:0000256" key="4">
    <source>
        <dbReference type="ARBA" id="ARBA00022833"/>
    </source>
</evidence>
<keyword evidence="1" id="KW-0479">Metal-binding</keyword>
<dbReference type="InParanoid" id="H3B397"/>
<organism evidence="7 8">
    <name type="scientific">Latimeria chalumnae</name>
    <name type="common">Coelacanth</name>
    <dbReference type="NCBI Taxonomy" id="7897"/>
    <lineage>
        <taxon>Eukaryota</taxon>
        <taxon>Metazoa</taxon>
        <taxon>Chordata</taxon>
        <taxon>Craniata</taxon>
        <taxon>Vertebrata</taxon>
        <taxon>Euteleostomi</taxon>
        <taxon>Coelacanthiformes</taxon>
        <taxon>Coelacanthidae</taxon>
        <taxon>Latimeria</taxon>
    </lineage>
</organism>
<evidence type="ECO:0000256" key="1">
    <source>
        <dbReference type="ARBA" id="ARBA00022723"/>
    </source>
</evidence>
<keyword evidence="8" id="KW-1185">Reference proteome</keyword>
<dbReference type="InterPro" id="IPR052248">
    <property type="entry name" value="Arf-GAP_FG-repeat_protein"/>
</dbReference>
<evidence type="ECO:0000259" key="6">
    <source>
        <dbReference type="PROSITE" id="PS50115"/>
    </source>
</evidence>
<dbReference type="InterPro" id="IPR038508">
    <property type="entry name" value="ArfGAP_dom_sf"/>
</dbReference>
<accession>H3B397</accession>
<dbReference type="GO" id="GO:0007289">
    <property type="term" value="P:spermatid nucleus differentiation"/>
    <property type="evidence" value="ECO:0007669"/>
    <property type="project" value="TreeGrafter"/>
</dbReference>
<dbReference type="SMART" id="SM00105">
    <property type="entry name" value="ArfGap"/>
    <property type="match status" value="1"/>
</dbReference>
<dbReference type="GO" id="GO:0005096">
    <property type="term" value="F:GTPase activator activity"/>
    <property type="evidence" value="ECO:0007669"/>
    <property type="project" value="InterPro"/>
</dbReference>